<evidence type="ECO:0000259" key="7">
    <source>
        <dbReference type="PROSITE" id="PS50192"/>
    </source>
</evidence>
<dbReference type="PANTHER" id="PTHR32089:SF112">
    <property type="entry name" value="LYSOZYME-LIKE PROTEIN-RELATED"/>
    <property type="match status" value="1"/>
</dbReference>
<dbReference type="InterPro" id="IPR004090">
    <property type="entry name" value="Chemotax_Me-accpt_rcpt"/>
</dbReference>
<dbReference type="PROSITE" id="PS50111">
    <property type="entry name" value="CHEMOTAXIS_TRANSDUC_2"/>
    <property type="match status" value="1"/>
</dbReference>
<dbReference type="GO" id="GO:0005886">
    <property type="term" value="C:plasma membrane"/>
    <property type="evidence" value="ECO:0007669"/>
    <property type="project" value="UniProtKB-SubCell"/>
</dbReference>
<feature type="domain" description="Methyl-accepting transducer" evidence="6">
    <location>
        <begin position="304"/>
        <end position="533"/>
    </location>
</feature>
<dbReference type="Pfam" id="PF00015">
    <property type="entry name" value="MCPsignal"/>
    <property type="match status" value="1"/>
</dbReference>
<evidence type="ECO:0000256" key="2">
    <source>
        <dbReference type="ARBA" id="ARBA00022519"/>
    </source>
</evidence>
<keyword evidence="2" id="KW-1003">Cell membrane</keyword>
<comment type="similarity">
    <text evidence="4">Belongs to the methyl-accepting chemotaxis (MCP) protein family.</text>
</comment>
<comment type="subcellular location">
    <subcellularLocation>
        <location evidence="1">Cell inner membrane</location>
        <topology evidence="1">Multi-pass membrane protein</topology>
    </subcellularLocation>
</comment>
<evidence type="ECO:0000256" key="3">
    <source>
        <dbReference type="ARBA" id="ARBA00023224"/>
    </source>
</evidence>
<proteinExistence type="inferred from homology"/>
<organism evidence="8 9">
    <name type="scientific">Telmatospirillum siberiense</name>
    <dbReference type="NCBI Taxonomy" id="382514"/>
    <lineage>
        <taxon>Bacteria</taxon>
        <taxon>Pseudomonadati</taxon>
        <taxon>Pseudomonadota</taxon>
        <taxon>Alphaproteobacteria</taxon>
        <taxon>Rhodospirillales</taxon>
        <taxon>Rhodospirillaceae</taxon>
        <taxon>Telmatospirillum</taxon>
    </lineage>
</organism>
<gene>
    <name evidence="8" type="ORF">CWS72_08480</name>
</gene>
<protein>
    <recommendedName>
        <fullName evidence="10">Methyl-accepting chemotaxis protein</fullName>
    </recommendedName>
</protein>
<evidence type="ECO:0000259" key="6">
    <source>
        <dbReference type="PROSITE" id="PS50111"/>
    </source>
</evidence>
<evidence type="ECO:0000313" key="8">
    <source>
        <dbReference type="EMBL" id="PKU24905.1"/>
    </source>
</evidence>
<reference evidence="9" key="1">
    <citation type="submission" date="2017-12" db="EMBL/GenBank/DDBJ databases">
        <title>Draft genome sequence of Telmatospirillum siberiense 26-4b1T, an acidotolerant peatland alphaproteobacterium potentially involved in sulfur cycling.</title>
        <authorList>
            <person name="Hausmann B."/>
            <person name="Pjevac P."/>
            <person name="Schreck K."/>
            <person name="Herbold C.W."/>
            <person name="Daims H."/>
            <person name="Wagner M."/>
            <person name="Pester M."/>
            <person name="Loy A."/>
        </authorList>
    </citation>
    <scope>NUCLEOTIDE SEQUENCE [LARGE SCALE GENOMIC DNA]</scope>
    <source>
        <strain evidence="9">26-4b1</strain>
    </source>
</reference>
<dbReference type="InterPro" id="IPR000727">
    <property type="entry name" value="T_SNARE_dom"/>
</dbReference>
<keyword evidence="9" id="KW-1185">Reference proteome</keyword>
<keyword evidence="2" id="KW-0472">Membrane</keyword>
<dbReference type="SMART" id="SM00283">
    <property type="entry name" value="MA"/>
    <property type="match status" value="1"/>
</dbReference>
<evidence type="ECO:0000256" key="5">
    <source>
        <dbReference type="PROSITE-ProRule" id="PRU00284"/>
    </source>
</evidence>
<dbReference type="PRINTS" id="PR00260">
    <property type="entry name" value="CHEMTRNSDUCR"/>
</dbReference>
<dbReference type="SUPFAM" id="SSF58104">
    <property type="entry name" value="Methyl-accepting chemotaxis protein (MCP) signaling domain"/>
    <property type="match status" value="1"/>
</dbReference>
<dbReference type="OrthoDB" id="8482111at2"/>
<feature type="domain" description="T-SNARE coiled-coil homology" evidence="7">
    <location>
        <begin position="463"/>
        <end position="525"/>
    </location>
</feature>
<dbReference type="PROSITE" id="PS50192">
    <property type="entry name" value="T_SNARE"/>
    <property type="match status" value="1"/>
</dbReference>
<keyword evidence="2" id="KW-0997">Cell inner membrane</keyword>
<name>A0A2N3PWZ8_9PROT</name>
<sequence length="567" mass="60517">MTIKMKVVFGFVAILAAMTLAGILALGMLSAQKPRLQAMETGSRRVSEQVIPLLLAIESLKYDVVQVQQFLSDVSATHHEDGYKEAEGFAGKFSTDMDLARREAARLGATEIETSLAEIGKQFPPFYTLGRKMVGIYVSDGIDAGNVLMDDFDKLTDQMTTSIESLSNNVRALVAGQTGKLTEDGRQLREEHETLWTLMLVTFSLSGAVGLGAAVYLATLLRTAFRTLEWDMETVLSQIDRPLRLLKRSDEFGKIADVLNVFRDQQARISHLAAEQERERTDQSRRTRIIEELAGVFDRNVSGLLDKVTTAATGMTNTAEALAAAAERTNGEAAKASGSAGEAYGSVQTVIAAANHLFKTIDEIGGHVEKSSRVSRTATDEADRTNITVKGLADSSARIGEVIKLINDIASQTNLLALNATIEAARAGEAGKGFAVVANEVKSLANQTAKATEEIGIQIGAVQSSTREAVSAIGGIVARIGEINDIAAAISQSIRQQSEDTAEISRHVEQAAQGTQAVSANIDEMIQAAANTGNDAGQVLTSARELSEEASQLKELVGGFLASVRSA</sequence>
<evidence type="ECO:0000313" key="9">
    <source>
        <dbReference type="Proteomes" id="UP000233293"/>
    </source>
</evidence>
<dbReference type="GO" id="GO:0006935">
    <property type="term" value="P:chemotaxis"/>
    <property type="evidence" value="ECO:0007669"/>
    <property type="project" value="InterPro"/>
</dbReference>
<accession>A0A2N3PWZ8</accession>
<keyword evidence="3 5" id="KW-0807">Transducer</keyword>
<dbReference type="PANTHER" id="PTHR32089">
    <property type="entry name" value="METHYL-ACCEPTING CHEMOTAXIS PROTEIN MCPB"/>
    <property type="match status" value="1"/>
</dbReference>
<dbReference type="GO" id="GO:0004888">
    <property type="term" value="F:transmembrane signaling receptor activity"/>
    <property type="evidence" value="ECO:0007669"/>
    <property type="project" value="InterPro"/>
</dbReference>
<dbReference type="Gene3D" id="1.10.287.950">
    <property type="entry name" value="Methyl-accepting chemotaxis protein"/>
    <property type="match status" value="1"/>
</dbReference>
<dbReference type="EMBL" id="PIUM01000007">
    <property type="protein sequence ID" value="PKU24905.1"/>
    <property type="molecule type" value="Genomic_DNA"/>
</dbReference>
<evidence type="ECO:0000256" key="1">
    <source>
        <dbReference type="ARBA" id="ARBA00004429"/>
    </source>
</evidence>
<dbReference type="AlphaFoldDB" id="A0A2N3PWZ8"/>
<dbReference type="GO" id="GO:0007165">
    <property type="term" value="P:signal transduction"/>
    <property type="evidence" value="ECO:0007669"/>
    <property type="project" value="UniProtKB-KW"/>
</dbReference>
<dbReference type="InterPro" id="IPR004089">
    <property type="entry name" value="MCPsignal_dom"/>
</dbReference>
<comment type="caution">
    <text evidence="8">The sequence shown here is derived from an EMBL/GenBank/DDBJ whole genome shotgun (WGS) entry which is preliminary data.</text>
</comment>
<evidence type="ECO:0000256" key="4">
    <source>
        <dbReference type="ARBA" id="ARBA00029447"/>
    </source>
</evidence>
<dbReference type="Proteomes" id="UP000233293">
    <property type="component" value="Unassembled WGS sequence"/>
</dbReference>
<evidence type="ECO:0008006" key="10">
    <source>
        <dbReference type="Google" id="ProtNLM"/>
    </source>
</evidence>
<dbReference type="RefSeq" id="WP_101250165.1">
    <property type="nucleotide sequence ID" value="NZ_PIUM01000007.1"/>
</dbReference>